<proteinExistence type="predicted"/>
<evidence type="ECO:0000313" key="2">
    <source>
        <dbReference type="EMBL" id="KAG9439288.1"/>
    </source>
</evidence>
<evidence type="ECO:0000256" key="1">
    <source>
        <dbReference type="SAM" id="Phobius"/>
    </source>
</evidence>
<organism evidence="2 3">
    <name type="scientific">Aristolochia fimbriata</name>
    <name type="common">White veined hardy Dutchman's pipe vine</name>
    <dbReference type="NCBI Taxonomy" id="158543"/>
    <lineage>
        <taxon>Eukaryota</taxon>
        <taxon>Viridiplantae</taxon>
        <taxon>Streptophyta</taxon>
        <taxon>Embryophyta</taxon>
        <taxon>Tracheophyta</taxon>
        <taxon>Spermatophyta</taxon>
        <taxon>Magnoliopsida</taxon>
        <taxon>Magnoliidae</taxon>
        <taxon>Piperales</taxon>
        <taxon>Aristolochiaceae</taxon>
        <taxon>Aristolochia</taxon>
    </lineage>
</organism>
<evidence type="ECO:0000313" key="3">
    <source>
        <dbReference type="Proteomes" id="UP000825729"/>
    </source>
</evidence>
<keyword evidence="1" id="KW-1133">Transmembrane helix</keyword>
<comment type="caution">
    <text evidence="2">The sequence shown here is derived from an EMBL/GenBank/DDBJ whole genome shotgun (WGS) entry which is preliminary data.</text>
</comment>
<keyword evidence="1" id="KW-0472">Membrane</keyword>
<name>A0AAV7DSQ4_ARIFI</name>
<keyword evidence="3" id="KW-1185">Reference proteome</keyword>
<reference evidence="2 3" key="1">
    <citation type="submission" date="2021-07" db="EMBL/GenBank/DDBJ databases">
        <title>The Aristolochia fimbriata genome: insights into angiosperm evolution, floral development and chemical biosynthesis.</title>
        <authorList>
            <person name="Jiao Y."/>
        </authorList>
    </citation>
    <scope>NUCLEOTIDE SEQUENCE [LARGE SCALE GENOMIC DNA]</scope>
    <source>
        <strain evidence="2">IBCAS-2021</strain>
        <tissue evidence="2">Leaf</tissue>
    </source>
</reference>
<feature type="transmembrane region" description="Helical" evidence="1">
    <location>
        <begin position="18"/>
        <end position="36"/>
    </location>
</feature>
<accession>A0AAV7DSQ4</accession>
<protein>
    <submittedName>
        <fullName evidence="2">Uncharacterized protein</fullName>
    </submittedName>
</protein>
<keyword evidence="1" id="KW-0812">Transmembrane</keyword>
<dbReference type="Proteomes" id="UP000825729">
    <property type="component" value="Unassembled WGS sequence"/>
</dbReference>
<gene>
    <name evidence="2" type="ORF">H6P81_019453</name>
</gene>
<dbReference type="AlphaFoldDB" id="A0AAV7DSQ4"/>
<sequence length="111" mass="12555">MKGGGYLSPSMPISGDSTFAQVCIYIYIYIYIYSSAQGCKPQTNSLKRETVPRHRKSWLPSPLFSPALALLPASPKKKLLLSSVWRRLRPWFSREPAGKAKEQIEMPRPIS</sequence>
<dbReference type="EMBL" id="JAINDJ010000008">
    <property type="protein sequence ID" value="KAG9439288.1"/>
    <property type="molecule type" value="Genomic_DNA"/>
</dbReference>